<evidence type="ECO:0000313" key="4">
    <source>
        <dbReference type="EMBL" id="GGB28731.1"/>
    </source>
</evidence>
<keyword evidence="4" id="KW-0418">Kinase</keyword>
<dbReference type="InterPro" id="IPR013749">
    <property type="entry name" value="PM/HMP-P_kinase-1"/>
</dbReference>
<comment type="caution">
    <text evidence="4">The sequence shown here is derived from an EMBL/GenBank/DDBJ whole genome shotgun (WGS) entry which is preliminary data.</text>
</comment>
<dbReference type="PANTHER" id="PTHR20858:SF17">
    <property type="entry name" value="HYDROXYMETHYLPYRIMIDINE_PHOSPHOMETHYLPYRIMIDINE KINASE THI20-RELATED"/>
    <property type="match status" value="1"/>
</dbReference>
<dbReference type="GO" id="GO:0016301">
    <property type="term" value="F:kinase activity"/>
    <property type="evidence" value="ECO:0007669"/>
    <property type="project" value="UniProtKB-KW"/>
</dbReference>
<dbReference type="Proteomes" id="UP000603352">
    <property type="component" value="Unassembled WGS sequence"/>
</dbReference>
<organism evidence="4 5">
    <name type="scientific">Tistrella bauzanensis</name>
    <dbReference type="NCBI Taxonomy" id="657419"/>
    <lineage>
        <taxon>Bacteria</taxon>
        <taxon>Pseudomonadati</taxon>
        <taxon>Pseudomonadota</taxon>
        <taxon>Alphaproteobacteria</taxon>
        <taxon>Geminicoccales</taxon>
        <taxon>Geminicoccaceae</taxon>
        <taxon>Tistrella</taxon>
    </lineage>
</organism>
<accession>A0ABQ1IB26</accession>
<dbReference type="NCBIfam" id="TIGR00097">
    <property type="entry name" value="HMP-P_kinase"/>
    <property type="match status" value="1"/>
</dbReference>
<keyword evidence="4" id="KW-0808">Transferase</keyword>
<dbReference type="Pfam" id="PF08543">
    <property type="entry name" value="Phos_pyr_kin"/>
    <property type="match status" value="1"/>
</dbReference>
<comment type="pathway">
    <text evidence="1">Cofactor biosynthesis; thiamine diphosphate biosynthesis.</text>
</comment>
<dbReference type="Gene3D" id="3.40.1190.20">
    <property type="match status" value="1"/>
</dbReference>
<dbReference type="SUPFAM" id="SSF53613">
    <property type="entry name" value="Ribokinase-like"/>
    <property type="match status" value="1"/>
</dbReference>
<proteinExistence type="predicted"/>
<gene>
    <name evidence="4" type="ORF">GCM10011505_07520</name>
</gene>
<dbReference type="EC" id="2.7.1.49" evidence="2"/>
<evidence type="ECO:0000256" key="2">
    <source>
        <dbReference type="ARBA" id="ARBA00012135"/>
    </source>
</evidence>
<dbReference type="CDD" id="cd01169">
    <property type="entry name" value="HMPP_kinase"/>
    <property type="match status" value="1"/>
</dbReference>
<dbReference type="EMBL" id="BMDZ01000005">
    <property type="protein sequence ID" value="GGB28731.1"/>
    <property type="molecule type" value="Genomic_DNA"/>
</dbReference>
<evidence type="ECO:0000259" key="3">
    <source>
        <dbReference type="Pfam" id="PF08543"/>
    </source>
</evidence>
<reference evidence="5" key="1">
    <citation type="journal article" date="2019" name="Int. J. Syst. Evol. Microbiol.">
        <title>The Global Catalogue of Microorganisms (GCM) 10K type strain sequencing project: providing services to taxonomists for standard genome sequencing and annotation.</title>
        <authorList>
            <consortium name="The Broad Institute Genomics Platform"/>
            <consortium name="The Broad Institute Genome Sequencing Center for Infectious Disease"/>
            <person name="Wu L."/>
            <person name="Ma J."/>
        </authorList>
    </citation>
    <scope>NUCLEOTIDE SEQUENCE [LARGE SCALE GENOMIC DNA]</scope>
    <source>
        <strain evidence="5">CGMCC 1.10188</strain>
    </source>
</reference>
<feature type="domain" description="Pyridoxamine kinase/Phosphomethylpyrimidine kinase" evidence="3">
    <location>
        <begin position="35"/>
        <end position="286"/>
    </location>
</feature>
<dbReference type="InterPro" id="IPR029056">
    <property type="entry name" value="Ribokinase-like"/>
</dbReference>
<protein>
    <recommendedName>
        <fullName evidence="2">hydroxymethylpyrimidine kinase</fullName>
        <ecNumber evidence="2">2.7.1.49</ecNumber>
    </recommendedName>
</protein>
<name>A0ABQ1IB26_9PROT</name>
<evidence type="ECO:0000256" key="1">
    <source>
        <dbReference type="ARBA" id="ARBA00004948"/>
    </source>
</evidence>
<sequence>MTADSTIAGKPTLLPAGMLPAGRHLPRLLIIAGSDSGGGAGIQADVKTALALGVDGYAAITALTVQNTLGVHGVWEVPQPALMAQIDAVLATGVVAVKTGMLHSAMVIDTVIGRIGAVVRAGLPLVVDPVMVAKGGHRLLREDAIAALTTRMLPLATIVTPNLPEAEVLTGRKIATVDDMIAAGRSLIGMGARSALIKGGHMSGDTLSDILVIAGATGLDPVTVTRFDGPRIDSRHTHGTGCTMASAIAAGLARERATADAVAIARSYVRQAMLAAPGLGHGHGPLRHDWNRRTA</sequence>
<dbReference type="PANTHER" id="PTHR20858">
    <property type="entry name" value="PHOSPHOMETHYLPYRIMIDINE KINASE"/>
    <property type="match status" value="1"/>
</dbReference>
<evidence type="ECO:0000313" key="5">
    <source>
        <dbReference type="Proteomes" id="UP000603352"/>
    </source>
</evidence>
<dbReference type="InterPro" id="IPR004399">
    <property type="entry name" value="HMP/HMP-P_kinase_dom"/>
</dbReference>
<keyword evidence="5" id="KW-1185">Reference proteome</keyword>